<dbReference type="Proteomes" id="UP001465668">
    <property type="component" value="Unassembled WGS sequence"/>
</dbReference>
<dbReference type="SUPFAM" id="SSF51735">
    <property type="entry name" value="NAD(P)-binding Rossmann-fold domains"/>
    <property type="match status" value="1"/>
</dbReference>
<organism evidence="2 3">
    <name type="scientific">Seiridium cardinale</name>
    <dbReference type="NCBI Taxonomy" id="138064"/>
    <lineage>
        <taxon>Eukaryota</taxon>
        <taxon>Fungi</taxon>
        <taxon>Dikarya</taxon>
        <taxon>Ascomycota</taxon>
        <taxon>Pezizomycotina</taxon>
        <taxon>Sordariomycetes</taxon>
        <taxon>Xylariomycetidae</taxon>
        <taxon>Amphisphaeriales</taxon>
        <taxon>Sporocadaceae</taxon>
        <taxon>Seiridium</taxon>
    </lineage>
</organism>
<dbReference type="PANTHER" id="PTHR43238">
    <property type="entry name" value="GDP-L-FUCOSE SYNTHASE"/>
    <property type="match status" value="1"/>
</dbReference>
<dbReference type="InterPro" id="IPR001509">
    <property type="entry name" value="Epimerase_deHydtase"/>
</dbReference>
<dbReference type="Pfam" id="PF01370">
    <property type="entry name" value="Epimerase"/>
    <property type="match status" value="1"/>
</dbReference>
<gene>
    <name evidence="2" type="ORF">SCAR479_07527</name>
</gene>
<accession>A0ABR2XPI1</accession>
<keyword evidence="3" id="KW-1185">Reference proteome</keyword>
<name>A0ABR2XPI1_9PEZI</name>
<reference evidence="2 3" key="1">
    <citation type="submission" date="2024-02" db="EMBL/GenBank/DDBJ databases">
        <title>First draft genome assembly of two strains of Seiridium cardinale.</title>
        <authorList>
            <person name="Emiliani G."/>
            <person name="Scali E."/>
        </authorList>
    </citation>
    <scope>NUCLEOTIDE SEQUENCE [LARGE SCALE GENOMIC DNA]</scope>
    <source>
        <strain evidence="2 3">BM-138-000479</strain>
    </source>
</reference>
<evidence type="ECO:0000313" key="2">
    <source>
        <dbReference type="EMBL" id="KAK9775711.1"/>
    </source>
</evidence>
<protein>
    <submittedName>
        <fullName evidence="2">GDP-L-fucose synthase</fullName>
    </submittedName>
</protein>
<feature type="domain" description="NAD-dependent epimerase/dehydratase" evidence="1">
    <location>
        <begin position="25"/>
        <end position="274"/>
    </location>
</feature>
<dbReference type="PANTHER" id="PTHR43238:SF1">
    <property type="entry name" value="GDP-L-FUCOSE SYNTHASE"/>
    <property type="match status" value="1"/>
</dbReference>
<evidence type="ECO:0000313" key="3">
    <source>
        <dbReference type="Proteomes" id="UP001465668"/>
    </source>
</evidence>
<comment type="caution">
    <text evidence="2">The sequence shown here is derived from an EMBL/GenBank/DDBJ whole genome shotgun (WGS) entry which is preliminary data.</text>
</comment>
<evidence type="ECO:0000259" key="1">
    <source>
        <dbReference type="Pfam" id="PF01370"/>
    </source>
</evidence>
<dbReference type="EMBL" id="JARVKM010000032">
    <property type="protein sequence ID" value="KAK9775711.1"/>
    <property type="molecule type" value="Genomic_DNA"/>
</dbReference>
<proteinExistence type="predicted"/>
<dbReference type="Gene3D" id="3.40.50.720">
    <property type="entry name" value="NAD(P)-binding Rossmann-like Domain"/>
    <property type="match status" value="1"/>
</dbReference>
<sequence length="307" mass="34235">MAKEIIRSSGTEANQVVSEVRILGTGGGGLVGKALQWAIIQSGEALLRKRPKERWILLTSADGDLREINSVKSIFERWKPNVVVHLAARVGGVFANMACQAAFLNDNLSINQNVLRMCHEYDVEKVISCLSTCIFPDKTTYPIDETMLHNGPPHDSNFGYAYAKRMLDAASRAYASQFGRKYTGIIPTNIYGPHDNFGRRWLPLRTRHDQKIPGCESYLIARFYNSNTQAKLTSIEIGAKSLQVARTGAAPRQLICSRDIARLLVWMVREYESVDPLILTGNEDSEMSIKDAVTTISKLSDFHGDIE</sequence>
<dbReference type="InterPro" id="IPR036291">
    <property type="entry name" value="NAD(P)-bd_dom_sf"/>
</dbReference>